<evidence type="ECO:0000313" key="4">
    <source>
        <dbReference type="Proteomes" id="UP000297245"/>
    </source>
</evidence>
<gene>
    <name evidence="3" type="ORF">K435DRAFT_351754</name>
</gene>
<protein>
    <recommendedName>
        <fullName evidence="5">Gelsolin-like domain-containing protein</fullName>
    </recommendedName>
</protein>
<dbReference type="Proteomes" id="UP000297245">
    <property type="component" value="Unassembled WGS sequence"/>
</dbReference>
<reference evidence="3 4" key="1">
    <citation type="journal article" date="2019" name="Nat. Ecol. Evol.">
        <title>Megaphylogeny resolves global patterns of mushroom evolution.</title>
        <authorList>
            <person name="Varga T."/>
            <person name="Krizsan K."/>
            <person name="Foldi C."/>
            <person name="Dima B."/>
            <person name="Sanchez-Garcia M."/>
            <person name="Sanchez-Ramirez S."/>
            <person name="Szollosi G.J."/>
            <person name="Szarkandi J.G."/>
            <person name="Papp V."/>
            <person name="Albert L."/>
            <person name="Andreopoulos W."/>
            <person name="Angelini C."/>
            <person name="Antonin V."/>
            <person name="Barry K.W."/>
            <person name="Bougher N.L."/>
            <person name="Buchanan P."/>
            <person name="Buyck B."/>
            <person name="Bense V."/>
            <person name="Catcheside P."/>
            <person name="Chovatia M."/>
            <person name="Cooper J."/>
            <person name="Damon W."/>
            <person name="Desjardin D."/>
            <person name="Finy P."/>
            <person name="Geml J."/>
            <person name="Haridas S."/>
            <person name="Hughes K."/>
            <person name="Justo A."/>
            <person name="Karasinski D."/>
            <person name="Kautmanova I."/>
            <person name="Kiss B."/>
            <person name="Kocsube S."/>
            <person name="Kotiranta H."/>
            <person name="LaButti K.M."/>
            <person name="Lechner B.E."/>
            <person name="Liimatainen K."/>
            <person name="Lipzen A."/>
            <person name="Lukacs Z."/>
            <person name="Mihaltcheva S."/>
            <person name="Morgado L.N."/>
            <person name="Niskanen T."/>
            <person name="Noordeloos M.E."/>
            <person name="Ohm R.A."/>
            <person name="Ortiz-Santana B."/>
            <person name="Ovrebo C."/>
            <person name="Racz N."/>
            <person name="Riley R."/>
            <person name="Savchenko A."/>
            <person name="Shiryaev A."/>
            <person name="Soop K."/>
            <person name="Spirin V."/>
            <person name="Szebenyi C."/>
            <person name="Tomsovsky M."/>
            <person name="Tulloss R.E."/>
            <person name="Uehling J."/>
            <person name="Grigoriev I.V."/>
            <person name="Vagvolgyi C."/>
            <person name="Papp T."/>
            <person name="Martin F.M."/>
            <person name="Miettinen O."/>
            <person name="Hibbett D.S."/>
            <person name="Nagy L.G."/>
        </authorList>
    </citation>
    <scope>NUCLEOTIDE SEQUENCE [LARGE SCALE GENOMIC DNA]</scope>
    <source>
        <strain evidence="3 4">CBS 962.96</strain>
    </source>
</reference>
<feature type="region of interest" description="Disordered" evidence="2">
    <location>
        <begin position="1"/>
        <end position="460"/>
    </location>
</feature>
<evidence type="ECO:0000256" key="2">
    <source>
        <dbReference type="SAM" id="MobiDB-lite"/>
    </source>
</evidence>
<feature type="compositionally biased region" description="Polar residues" evidence="2">
    <location>
        <begin position="65"/>
        <end position="96"/>
    </location>
</feature>
<feature type="compositionally biased region" description="Low complexity" evidence="2">
    <location>
        <begin position="241"/>
        <end position="254"/>
    </location>
</feature>
<dbReference type="AlphaFoldDB" id="A0A4S8MI34"/>
<dbReference type="PANTHER" id="PTHR11977">
    <property type="entry name" value="VILLIN"/>
    <property type="match status" value="1"/>
</dbReference>
<dbReference type="OrthoDB" id="6375767at2759"/>
<feature type="region of interest" description="Disordered" evidence="2">
    <location>
        <begin position="492"/>
        <end position="719"/>
    </location>
</feature>
<name>A0A4S8MI34_DENBC</name>
<organism evidence="3 4">
    <name type="scientific">Dendrothele bispora (strain CBS 962.96)</name>
    <dbReference type="NCBI Taxonomy" id="1314807"/>
    <lineage>
        <taxon>Eukaryota</taxon>
        <taxon>Fungi</taxon>
        <taxon>Dikarya</taxon>
        <taxon>Basidiomycota</taxon>
        <taxon>Agaricomycotina</taxon>
        <taxon>Agaricomycetes</taxon>
        <taxon>Agaricomycetidae</taxon>
        <taxon>Agaricales</taxon>
        <taxon>Agaricales incertae sedis</taxon>
        <taxon>Dendrothele</taxon>
    </lineage>
</organism>
<feature type="compositionally biased region" description="Polar residues" evidence="2">
    <location>
        <begin position="230"/>
        <end position="240"/>
    </location>
</feature>
<dbReference type="GO" id="GO:0051015">
    <property type="term" value="F:actin filament binding"/>
    <property type="evidence" value="ECO:0007669"/>
    <property type="project" value="InterPro"/>
</dbReference>
<feature type="compositionally biased region" description="Polar residues" evidence="2">
    <location>
        <begin position="643"/>
        <end position="652"/>
    </location>
</feature>
<sequence>MSLAAFMGGRATGPRLNKHAPQQDAHDPTKFEQRTAASVAAPHPIFGKGGVAMPGMSGGSERFSARSSDNVESSATSISFSNGPSSHSNEVRQSVEPSADRPVDRPVSPQKTGGRERSTSIPEVKPIMTGASARLSSAASRYKDEELISAQRTGSRDRTLSTPSYDFQPPMSPPAFRNNVASRYTEAIKDRPVSPQKMGARERTLSTPKPSFSVSSNSDDESAKIRRPVSVSSTRSKTGDNSSPSKPNSPPHHSLISTPSLAGPIRPQPRTSLGPQISTSPTPSPAFLKPPPEKEPTPSLSRLKGRGFVQNMVKASLQLEVASPSSSQASTPEKPGSGGKKSSVLDRWQHQGSSSPPISSPPASPKPIAVRKTRTIDSPVPSASPEPSPKPSPKPKALKPSVSFSSMTETIPPEAKKPELAPKPKGLKPSVSFSNLPSSEGDRSKVPKQPSVGNPGLGSATTLVVFKPESNIAPFIDVSELGVKQNPASLSARNIPVSSGKPLIHPTRDRARKPKKQGSGIKHEEPSPASTTAPALMPSLTRPEATAVDLPSPKAPQLDMGSGSSSTSRAIDTSVNGHSGRVVDRWANQPIIGVKPVLSREPSSSSDSERLKAAGMLGRKALPGLATSPGEPGVGTPPKSPVISRSPSQELSHATPFPSSGPKFPSEHRGPAAPRSRIPSTGNRPTVMDVVETMKARSVSPEPQPAFEEKPRSPETIVLPEPIPEPILEAAPEPVPQLRTPPMEKRKSSYERYSAIIMPPLKEEATPDSTPVPSLTRTVQEHPSIREIFGNDVAQIETAPKKPSRIMNISHVDEPLPKINIEALTKSHAKRKEPDLNTISVEVMSISGNASTAISPPFNVFYDSELLAIVHRAKSKTDGLVTTNVWGWRGKNCLAYENEEQKLEELAKRYGTSPAIINQYHEPTDLHRVLGGQLTIRQGVRAHWSADNTTMHVIRSKNGIIHIDEVDLTAKNLCSGFSYCLTILETIYVWHGVGSTGPEREAARRYGKSLSDNVVEMIQGENDGDEMFWMVLGSEEYAQAHYWKWRPAAADIETRVWRVDVNRAKDAVISVPFLRSNEIVRNVFIIDCVWELFVLVGRKARGNRDDIRLALSVATQYAAHVASRRPFKPPVHVVVLPSQLPSDLRLHFRELDEITLNDNDVPDHMNLMSTEEALDHLRRKSWETFALRDASFLPLGMDPSQIN</sequence>
<keyword evidence="4" id="KW-1185">Reference proteome</keyword>
<dbReference type="Gene3D" id="3.40.20.10">
    <property type="entry name" value="Severin"/>
    <property type="match status" value="1"/>
</dbReference>
<proteinExistence type="predicted"/>
<dbReference type="SUPFAM" id="SSF55753">
    <property type="entry name" value="Actin depolymerizing proteins"/>
    <property type="match status" value="2"/>
</dbReference>
<dbReference type="InterPro" id="IPR029006">
    <property type="entry name" value="ADF-H/Gelsolin-like_dom_sf"/>
</dbReference>
<dbReference type="PANTHER" id="PTHR11977:SF51">
    <property type="entry name" value="PROTEIN FLIGHTLESS-1 HOMOLOG"/>
    <property type="match status" value="1"/>
</dbReference>
<feature type="compositionally biased region" description="Low complexity" evidence="2">
    <location>
        <begin position="206"/>
        <end position="217"/>
    </location>
</feature>
<keyword evidence="1" id="KW-0677">Repeat</keyword>
<feature type="compositionally biased region" description="Polar residues" evidence="2">
    <location>
        <begin position="562"/>
        <end position="577"/>
    </location>
</feature>
<feature type="compositionally biased region" description="Pro residues" evidence="2">
    <location>
        <begin position="382"/>
        <end position="394"/>
    </location>
</feature>
<evidence type="ECO:0008006" key="5">
    <source>
        <dbReference type="Google" id="ProtNLM"/>
    </source>
</evidence>
<evidence type="ECO:0000313" key="3">
    <source>
        <dbReference type="EMBL" id="THV02373.1"/>
    </source>
</evidence>
<dbReference type="InterPro" id="IPR007122">
    <property type="entry name" value="Villin/Gelsolin"/>
</dbReference>
<dbReference type="EMBL" id="ML179077">
    <property type="protein sequence ID" value="THV02373.1"/>
    <property type="molecule type" value="Genomic_DNA"/>
</dbReference>
<feature type="compositionally biased region" description="Basic and acidic residues" evidence="2">
    <location>
        <begin position="24"/>
        <end position="33"/>
    </location>
</feature>
<feature type="compositionally biased region" description="Low complexity" evidence="2">
    <location>
        <begin position="131"/>
        <end position="140"/>
    </location>
</feature>
<accession>A0A4S8MI34</accession>
<feature type="compositionally biased region" description="Polar residues" evidence="2">
    <location>
        <begin position="269"/>
        <end position="281"/>
    </location>
</feature>
<dbReference type="SMART" id="SM00262">
    <property type="entry name" value="GEL"/>
    <property type="match status" value="1"/>
</dbReference>
<evidence type="ECO:0000256" key="1">
    <source>
        <dbReference type="ARBA" id="ARBA00022737"/>
    </source>
</evidence>
<feature type="compositionally biased region" description="Gly residues" evidence="2">
    <location>
        <begin position="47"/>
        <end position="58"/>
    </location>
</feature>